<protein>
    <submittedName>
        <fullName evidence="2">DUF885 domain-containing protein</fullName>
    </submittedName>
</protein>
<keyword evidence="1" id="KW-0732">Signal</keyword>
<feature type="signal peptide" evidence="1">
    <location>
        <begin position="1"/>
        <end position="19"/>
    </location>
</feature>
<feature type="chain" id="PRO_5037595284" evidence="1">
    <location>
        <begin position="20"/>
        <end position="588"/>
    </location>
</feature>
<sequence>MKLRYVPLLALMVAGCSPADKSGTTATGPDARFEAYKNQFVEALWRQNPEYAAAQGYHKYDSLLVIPDAAQRRRDAAFVEQHLAALGRFALDSLSPGNQIDLRLLRNELRAQRWYADTLKSWQWNPAAYNLGAVVGDLLNGRHYRLDRRLRNISDKISHAADYYAAARASLSSPTREHTELAIKQNAGGLAVFGAALADSVRKSGLSPAEKQTLTARIAATRLAVQGYLDFLKNEVPAAGKYRSFRIGRDLFNQKFAYDIQSHFSAAEIYQQALRHKAELLHDMGRRAARLYPKYFPGQQAPADTLALIAAVVHQLTLKHAPREGFVDAVKRQIPTLVAFVNDHQLLTQDPSKPLIVRETPLYMRGSGAGASVSAPGPYDKTANTYYNVEPLPAEWTPAQAESYLREYNDYTLQILNIHEAIPGHYTQLVYANRSPSLVKSIFGNGAMIEGWAVYSERMMLENGYGNQSDEMWLLWDKWNMRVTLNTIIDHAIQVDNLSEQDAVALLRRDGFQEEAEARGKWLRATLSQVQLSSYFTGYSEIYALREELRQQQGKRFNLKSFHEKFLSYGSAPVKYIRELMLGEEEAK</sequence>
<evidence type="ECO:0000313" key="3">
    <source>
        <dbReference type="Proteomes" id="UP000612233"/>
    </source>
</evidence>
<dbReference type="AlphaFoldDB" id="A0A927BB02"/>
<evidence type="ECO:0000313" key="2">
    <source>
        <dbReference type="EMBL" id="MBD2766818.1"/>
    </source>
</evidence>
<dbReference type="InterPro" id="IPR010281">
    <property type="entry name" value="DUF885"/>
</dbReference>
<gene>
    <name evidence="2" type="ORF">IC235_02800</name>
</gene>
<dbReference type="Pfam" id="PF05960">
    <property type="entry name" value="DUF885"/>
    <property type="match status" value="1"/>
</dbReference>
<dbReference type="EMBL" id="JACXAD010000002">
    <property type="protein sequence ID" value="MBD2766818.1"/>
    <property type="molecule type" value="Genomic_DNA"/>
</dbReference>
<evidence type="ECO:0000256" key="1">
    <source>
        <dbReference type="SAM" id="SignalP"/>
    </source>
</evidence>
<comment type="caution">
    <text evidence="2">The sequence shown here is derived from an EMBL/GenBank/DDBJ whole genome shotgun (WGS) entry which is preliminary data.</text>
</comment>
<name>A0A927BB02_9BACT</name>
<proteinExistence type="predicted"/>
<keyword evidence="3" id="KW-1185">Reference proteome</keyword>
<reference evidence="2" key="1">
    <citation type="submission" date="2020-09" db="EMBL/GenBank/DDBJ databases">
        <authorList>
            <person name="Kim M.K."/>
        </authorList>
    </citation>
    <scope>NUCLEOTIDE SEQUENCE</scope>
    <source>
        <strain evidence="2">BT664</strain>
    </source>
</reference>
<dbReference type="PROSITE" id="PS51257">
    <property type="entry name" value="PROKAR_LIPOPROTEIN"/>
    <property type="match status" value="1"/>
</dbReference>
<accession>A0A927BB02</accession>
<dbReference type="PANTHER" id="PTHR33361">
    <property type="entry name" value="GLR0591 PROTEIN"/>
    <property type="match status" value="1"/>
</dbReference>
<dbReference type="Proteomes" id="UP000612233">
    <property type="component" value="Unassembled WGS sequence"/>
</dbReference>
<organism evidence="2 3">
    <name type="scientific">Hymenobacter montanus</name>
    <dbReference type="NCBI Taxonomy" id="2771359"/>
    <lineage>
        <taxon>Bacteria</taxon>
        <taxon>Pseudomonadati</taxon>
        <taxon>Bacteroidota</taxon>
        <taxon>Cytophagia</taxon>
        <taxon>Cytophagales</taxon>
        <taxon>Hymenobacteraceae</taxon>
        <taxon>Hymenobacter</taxon>
    </lineage>
</organism>
<dbReference type="PANTHER" id="PTHR33361:SF15">
    <property type="entry name" value="DUF885 FAMILY LIPOPROTEIN"/>
    <property type="match status" value="1"/>
</dbReference>
<dbReference type="RefSeq" id="WP_191003640.1">
    <property type="nucleotide sequence ID" value="NZ_JACXAD010000002.1"/>
</dbReference>